<name>A0A4U0UFF1_9PEZI</name>
<feature type="region of interest" description="Disordered" evidence="1">
    <location>
        <begin position="243"/>
        <end position="274"/>
    </location>
</feature>
<keyword evidence="3" id="KW-1185">Reference proteome</keyword>
<sequence>MSKRTMKRTQKRTSPTSPPPHELKRLKASEKHSKPLTTTITTTAPASVHDSLNPRLASRSTTPASALAYYDDAQDPTHEYVRLPKRRNYDLFKVPRADPIERNAANVALTSLRYNGERVALYAKMDTGSDINLINRSTLEQLYGPTTRTRLRRMPREDFALLGENFFSATHSVDLTFTAGRANKEFNDMNFVVVQDDPELSAQDGLPNVVLGWPTLKEHSMVMIDFDLHAPVDAKLPLLAAEAEEENAGTEQRSILTTKYPPRPAPMPPKGVKR</sequence>
<feature type="compositionally biased region" description="Basic and acidic residues" evidence="1">
    <location>
        <begin position="21"/>
        <end position="33"/>
    </location>
</feature>
<accession>A0A4U0UFF1</accession>
<proteinExistence type="predicted"/>
<evidence type="ECO:0000313" key="3">
    <source>
        <dbReference type="Proteomes" id="UP000308549"/>
    </source>
</evidence>
<dbReference type="AlphaFoldDB" id="A0A4U0UFF1"/>
<dbReference type="Proteomes" id="UP000308549">
    <property type="component" value="Unassembled WGS sequence"/>
</dbReference>
<evidence type="ECO:0000256" key="1">
    <source>
        <dbReference type="SAM" id="MobiDB-lite"/>
    </source>
</evidence>
<dbReference type="OrthoDB" id="3879263at2759"/>
<dbReference type="InterPro" id="IPR021109">
    <property type="entry name" value="Peptidase_aspartic_dom_sf"/>
</dbReference>
<reference evidence="2 3" key="1">
    <citation type="submission" date="2017-03" db="EMBL/GenBank/DDBJ databases">
        <title>Genomes of endolithic fungi from Antarctica.</title>
        <authorList>
            <person name="Coleine C."/>
            <person name="Masonjones S."/>
            <person name="Stajich J.E."/>
        </authorList>
    </citation>
    <scope>NUCLEOTIDE SEQUENCE [LARGE SCALE GENOMIC DNA]</scope>
    <source>
        <strain evidence="2 3">CCFEE 6315</strain>
    </source>
</reference>
<feature type="compositionally biased region" description="Basic residues" evidence="1">
    <location>
        <begin position="1"/>
        <end position="11"/>
    </location>
</feature>
<evidence type="ECO:0000313" key="2">
    <source>
        <dbReference type="EMBL" id="TKA34278.1"/>
    </source>
</evidence>
<comment type="caution">
    <text evidence="2">The sequence shown here is derived from an EMBL/GenBank/DDBJ whole genome shotgun (WGS) entry which is preliminary data.</text>
</comment>
<organism evidence="2 3">
    <name type="scientific">Salinomyces thailandicus</name>
    <dbReference type="NCBI Taxonomy" id="706561"/>
    <lineage>
        <taxon>Eukaryota</taxon>
        <taxon>Fungi</taxon>
        <taxon>Dikarya</taxon>
        <taxon>Ascomycota</taxon>
        <taxon>Pezizomycotina</taxon>
        <taxon>Dothideomycetes</taxon>
        <taxon>Dothideomycetidae</taxon>
        <taxon>Mycosphaerellales</taxon>
        <taxon>Teratosphaeriaceae</taxon>
        <taxon>Salinomyces</taxon>
    </lineage>
</organism>
<feature type="compositionally biased region" description="Pro residues" evidence="1">
    <location>
        <begin position="261"/>
        <end position="274"/>
    </location>
</feature>
<dbReference type="Gene3D" id="2.40.70.10">
    <property type="entry name" value="Acid Proteases"/>
    <property type="match status" value="1"/>
</dbReference>
<protein>
    <submittedName>
        <fullName evidence="2">Uncharacterized protein</fullName>
    </submittedName>
</protein>
<dbReference type="EMBL" id="NAJL01000001">
    <property type="protein sequence ID" value="TKA34278.1"/>
    <property type="molecule type" value="Genomic_DNA"/>
</dbReference>
<gene>
    <name evidence="2" type="ORF">B0A50_00258</name>
</gene>
<feature type="region of interest" description="Disordered" evidence="1">
    <location>
        <begin position="1"/>
        <end position="54"/>
    </location>
</feature>